<gene>
    <name evidence="2" type="ORF">ACRE_071620</name>
</gene>
<accession>A0A086SYB9</accession>
<evidence type="ECO:0000313" key="3">
    <source>
        <dbReference type="Proteomes" id="UP000029964"/>
    </source>
</evidence>
<dbReference type="PANTHER" id="PTHR28160">
    <property type="entry name" value="54S RIBOSOMAL PROTEIN L15, MITOCHONDRIAL"/>
    <property type="match status" value="1"/>
</dbReference>
<dbReference type="Gene3D" id="1.10.1520.10">
    <property type="entry name" value="Ribonuclease III domain"/>
    <property type="match status" value="1"/>
</dbReference>
<protein>
    <recommendedName>
        <fullName evidence="1">RNase III domain-containing protein</fullName>
    </recommendedName>
</protein>
<name>A0A086SYB9_HAPC1</name>
<evidence type="ECO:0000259" key="1">
    <source>
        <dbReference type="Pfam" id="PF14622"/>
    </source>
</evidence>
<dbReference type="InterPro" id="IPR036389">
    <property type="entry name" value="RNase_III_sf"/>
</dbReference>
<dbReference type="Pfam" id="PF14622">
    <property type="entry name" value="Ribonucleas_3_3"/>
    <property type="match status" value="1"/>
</dbReference>
<dbReference type="InterPro" id="IPR040030">
    <property type="entry name" value="Ribosomal_mL57"/>
</dbReference>
<dbReference type="EMBL" id="JPKY01000104">
    <property type="protein sequence ID" value="KFH42101.1"/>
    <property type="molecule type" value="Genomic_DNA"/>
</dbReference>
<dbReference type="GO" id="GO:0006396">
    <property type="term" value="P:RNA processing"/>
    <property type="evidence" value="ECO:0007669"/>
    <property type="project" value="InterPro"/>
</dbReference>
<dbReference type="PANTHER" id="PTHR28160:SF1">
    <property type="entry name" value="LARGE RIBOSOMAL SUBUNIT PROTEIN ML57"/>
    <property type="match status" value="1"/>
</dbReference>
<dbReference type="OrthoDB" id="2281895at2759"/>
<dbReference type="GO" id="GO:0032543">
    <property type="term" value="P:mitochondrial translation"/>
    <property type="evidence" value="ECO:0007669"/>
    <property type="project" value="InterPro"/>
</dbReference>
<organism evidence="2 3">
    <name type="scientific">Hapsidospora chrysogenum (strain ATCC 11550 / CBS 779.69 / DSM 880 / IAM 14645 / JCM 23072 / IMI 49137)</name>
    <name type="common">Acremonium chrysogenum</name>
    <dbReference type="NCBI Taxonomy" id="857340"/>
    <lineage>
        <taxon>Eukaryota</taxon>
        <taxon>Fungi</taxon>
        <taxon>Dikarya</taxon>
        <taxon>Ascomycota</taxon>
        <taxon>Pezizomycotina</taxon>
        <taxon>Sordariomycetes</taxon>
        <taxon>Hypocreomycetidae</taxon>
        <taxon>Hypocreales</taxon>
        <taxon>Bionectriaceae</taxon>
        <taxon>Hapsidospora</taxon>
    </lineage>
</organism>
<dbReference type="InterPro" id="IPR000999">
    <property type="entry name" value="RNase_III_dom"/>
</dbReference>
<sequence length="250" mass="27997">MAMQPCRSALARSRQTLRLPALRACYYSTDTTVPESFKPSESPAEQLPRWAYTPPATKAPIQIDRAKDKNNKIWPVNANPEVLDRMYNRLLGDGGSQMLPEELKWLAVTHKSFDNGRRGFSDRLALLGRMAYYMEATKWIVGKGPKAEAQKDEFSELRKPFENEQLAVVDNLSVETIPGKEKLYALAAEVGMLGTLRWKPRMPNKLEASGVETVMTMSILAIIGAISLQHGSVVASKVVREKLLPRLENL</sequence>
<comment type="caution">
    <text evidence="2">The sequence shown here is derived from an EMBL/GenBank/DDBJ whole genome shotgun (WGS) entry which is preliminary data.</text>
</comment>
<dbReference type="GO" id="GO:0003735">
    <property type="term" value="F:structural constituent of ribosome"/>
    <property type="evidence" value="ECO:0007669"/>
    <property type="project" value="InterPro"/>
</dbReference>
<dbReference type="GO" id="GO:0005762">
    <property type="term" value="C:mitochondrial large ribosomal subunit"/>
    <property type="evidence" value="ECO:0007669"/>
    <property type="project" value="InterPro"/>
</dbReference>
<feature type="domain" description="RNase III" evidence="1">
    <location>
        <begin position="101"/>
        <end position="246"/>
    </location>
</feature>
<dbReference type="HOGENOM" id="CLU_057354_1_0_1"/>
<dbReference type="STRING" id="857340.A0A086SYB9"/>
<reference evidence="3" key="1">
    <citation type="journal article" date="2014" name="Genome Announc.">
        <title>Genome sequence and annotation of Acremonium chrysogenum, producer of the beta-lactam antibiotic cephalosporin C.</title>
        <authorList>
            <person name="Terfehr D."/>
            <person name="Dahlmann T.A."/>
            <person name="Specht T."/>
            <person name="Zadra I."/>
            <person name="Kuernsteiner H."/>
            <person name="Kueck U."/>
        </authorList>
    </citation>
    <scope>NUCLEOTIDE SEQUENCE [LARGE SCALE GENOMIC DNA]</scope>
    <source>
        <strain evidence="3">ATCC 11550 / CBS 779.69 / DSM 880 / IAM 14645 / JCM 23072 / IMI 49137</strain>
    </source>
</reference>
<dbReference type="AlphaFoldDB" id="A0A086SYB9"/>
<evidence type="ECO:0000313" key="2">
    <source>
        <dbReference type="EMBL" id="KFH42101.1"/>
    </source>
</evidence>
<dbReference type="SUPFAM" id="SSF69065">
    <property type="entry name" value="RNase III domain-like"/>
    <property type="match status" value="1"/>
</dbReference>
<dbReference type="Proteomes" id="UP000029964">
    <property type="component" value="Unassembled WGS sequence"/>
</dbReference>
<dbReference type="GO" id="GO:0004525">
    <property type="term" value="F:ribonuclease III activity"/>
    <property type="evidence" value="ECO:0007669"/>
    <property type="project" value="InterPro"/>
</dbReference>
<proteinExistence type="predicted"/>
<keyword evidence="3" id="KW-1185">Reference proteome</keyword>